<evidence type="ECO:0000256" key="2">
    <source>
        <dbReference type="ARBA" id="ARBA00009773"/>
    </source>
</evidence>
<organism evidence="10 11">
    <name type="scientific">Neoroseomonas soli</name>
    <dbReference type="NCBI Taxonomy" id="1081025"/>
    <lineage>
        <taxon>Bacteria</taxon>
        <taxon>Pseudomonadati</taxon>
        <taxon>Pseudomonadota</taxon>
        <taxon>Alphaproteobacteria</taxon>
        <taxon>Acetobacterales</taxon>
        <taxon>Acetobacteraceae</taxon>
        <taxon>Neoroseomonas</taxon>
    </lineage>
</organism>
<evidence type="ECO:0000256" key="4">
    <source>
        <dbReference type="ARBA" id="ARBA00022475"/>
    </source>
</evidence>
<feature type="region of interest" description="Disordered" evidence="8">
    <location>
        <begin position="556"/>
        <end position="577"/>
    </location>
</feature>
<sequence length="577" mass="59551">MPKGPDDYASKPASGPDPLWVIAALMVLAVLHLGREVFIPMALALLLSVVLIPPARLLQRIGLPRPIAVALLLVVSLAAIGSIVLLVTSQVLTLAAELPSWEANLRQKLHALAEGSGVLDRAAGTLRRLSEEIGRGHGGVPAPMAAAPASGGAGALETVLDMAGMIAAPAASLAVALLLMAYLLMQREDVRDRFLRLAGLHDLHRTTRAMADATDRIGRYLLMQMMLNAAFGMGMGLALTVIGVPNAPLWGVLAFVLRFIPFLGVWIALSLPLIVAFATGKGWTEPLLVLLAFAIVDGLVTHVLEPLLYGRSTGLTPLALLVSSAVWTVLWGPIGLLLAPPITACLVILGRHVPALGFLEILLGNGEALPAPLRFYQRFLAHDPEGAQEIAEEHAEAEGPGATLRDLVLPAVIALGEDRAGGVLSAAAAARIGDGLTAVAEALVSETPAGNTAVRVIGIAGPADRALAGCAGAMATLRGWRQAEEGEAAEVAILCAVQPVSAPRLRRARAIAQQGGRTVLGLAPDASAAAQLAAELAPAPVLRGLDALASRLGTSRQPAAAELSPEGEPAIARPAIA</sequence>
<proteinExistence type="inferred from homology"/>
<dbReference type="GO" id="GO:0005886">
    <property type="term" value="C:plasma membrane"/>
    <property type="evidence" value="ECO:0007669"/>
    <property type="project" value="UniProtKB-SubCell"/>
</dbReference>
<comment type="similarity">
    <text evidence="2">Belongs to the autoinducer-2 exporter (AI-2E) (TC 2.A.86) family.</text>
</comment>
<dbReference type="PANTHER" id="PTHR21716:SF53">
    <property type="entry name" value="PERMEASE PERM-RELATED"/>
    <property type="match status" value="1"/>
</dbReference>
<dbReference type="RefSeq" id="WP_211864159.1">
    <property type="nucleotide sequence ID" value="NZ_JAAEDM010000087.1"/>
</dbReference>
<name>A0A9X9X2X8_9PROT</name>
<feature type="transmembrane region" description="Helical" evidence="9">
    <location>
        <begin position="250"/>
        <end position="275"/>
    </location>
</feature>
<keyword evidence="6 9" id="KW-1133">Transmembrane helix</keyword>
<reference evidence="10" key="1">
    <citation type="submission" date="2020-01" db="EMBL/GenBank/DDBJ databases">
        <authorList>
            <person name="Rat A."/>
        </authorList>
    </citation>
    <scope>NUCLEOTIDE SEQUENCE</scope>
    <source>
        <strain evidence="10">LMG 31231</strain>
    </source>
</reference>
<feature type="transmembrane region" description="Helical" evidence="9">
    <location>
        <begin position="166"/>
        <end position="185"/>
    </location>
</feature>
<feature type="transmembrane region" description="Helical" evidence="9">
    <location>
        <begin position="67"/>
        <end position="92"/>
    </location>
</feature>
<keyword evidence="5 9" id="KW-0812">Transmembrane</keyword>
<dbReference type="Proteomes" id="UP001138751">
    <property type="component" value="Unassembled WGS sequence"/>
</dbReference>
<evidence type="ECO:0000313" key="10">
    <source>
        <dbReference type="EMBL" id="MBR0673757.1"/>
    </source>
</evidence>
<keyword evidence="7 9" id="KW-0472">Membrane</keyword>
<evidence type="ECO:0000313" key="11">
    <source>
        <dbReference type="Proteomes" id="UP001138751"/>
    </source>
</evidence>
<accession>A0A9X9X2X8</accession>
<evidence type="ECO:0000256" key="8">
    <source>
        <dbReference type="SAM" id="MobiDB-lite"/>
    </source>
</evidence>
<dbReference type="EMBL" id="JAAEDM010000087">
    <property type="protein sequence ID" value="MBR0673757.1"/>
    <property type="molecule type" value="Genomic_DNA"/>
</dbReference>
<evidence type="ECO:0000256" key="5">
    <source>
        <dbReference type="ARBA" id="ARBA00022692"/>
    </source>
</evidence>
<evidence type="ECO:0000256" key="3">
    <source>
        <dbReference type="ARBA" id="ARBA00022448"/>
    </source>
</evidence>
<feature type="transmembrane region" description="Helical" evidence="9">
    <location>
        <begin position="287"/>
        <end position="304"/>
    </location>
</feature>
<evidence type="ECO:0000256" key="9">
    <source>
        <dbReference type="SAM" id="Phobius"/>
    </source>
</evidence>
<feature type="transmembrane region" description="Helical" evidence="9">
    <location>
        <begin position="324"/>
        <end position="349"/>
    </location>
</feature>
<evidence type="ECO:0000256" key="7">
    <source>
        <dbReference type="ARBA" id="ARBA00023136"/>
    </source>
</evidence>
<keyword evidence="3" id="KW-0813">Transport</keyword>
<feature type="transmembrane region" description="Helical" evidence="9">
    <location>
        <begin position="37"/>
        <end position="55"/>
    </location>
</feature>
<evidence type="ECO:0000256" key="6">
    <source>
        <dbReference type="ARBA" id="ARBA00022989"/>
    </source>
</evidence>
<comment type="subcellular location">
    <subcellularLocation>
        <location evidence="1">Cell membrane</location>
        <topology evidence="1">Multi-pass membrane protein</topology>
    </subcellularLocation>
</comment>
<dbReference type="InterPro" id="IPR002549">
    <property type="entry name" value="AI-2E-like"/>
</dbReference>
<comment type="caution">
    <text evidence="10">The sequence shown here is derived from an EMBL/GenBank/DDBJ whole genome shotgun (WGS) entry which is preliminary data.</text>
</comment>
<keyword evidence="11" id="KW-1185">Reference proteome</keyword>
<dbReference type="AlphaFoldDB" id="A0A9X9X2X8"/>
<feature type="transmembrane region" description="Helical" evidence="9">
    <location>
        <begin position="225"/>
        <end position="244"/>
    </location>
</feature>
<dbReference type="PANTHER" id="PTHR21716">
    <property type="entry name" value="TRANSMEMBRANE PROTEIN"/>
    <property type="match status" value="1"/>
</dbReference>
<gene>
    <name evidence="10" type="ORF">GXW76_21465</name>
</gene>
<reference evidence="10" key="2">
    <citation type="journal article" date="2021" name="Syst. Appl. Microbiol.">
        <title>Roseomonas hellenica sp. nov., isolated from roots of wild-growing Alkanna tinctoria.</title>
        <authorList>
            <person name="Rat A."/>
            <person name="Naranjo H.D."/>
            <person name="Lebbe L."/>
            <person name="Cnockaert M."/>
            <person name="Krigas N."/>
            <person name="Grigoriadou K."/>
            <person name="Maloupa E."/>
            <person name="Willems A."/>
        </authorList>
    </citation>
    <scope>NUCLEOTIDE SEQUENCE</scope>
    <source>
        <strain evidence="10">LMG 31231</strain>
    </source>
</reference>
<keyword evidence="4" id="KW-1003">Cell membrane</keyword>
<dbReference type="Pfam" id="PF01594">
    <property type="entry name" value="AI-2E_transport"/>
    <property type="match status" value="1"/>
</dbReference>
<protein>
    <submittedName>
        <fullName evidence="10">AI-2E family transporter</fullName>
    </submittedName>
</protein>
<evidence type="ECO:0000256" key="1">
    <source>
        <dbReference type="ARBA" id="ARBA00004651"/>
    </source>
</evidence>